<keyword evidence="1" id="KW-0732">Signal</keyword>
<dbReference type="AlphaFoldDB" id="A0A7X1B827"/>
<evidence type="ECO:0000313" key="2">
    <source>
        <dbReference type="EMBL" id="MBC2607375.1"/>
    </source>
</evidence>
<dbReference type="Proteomes" id="UP000526501">
    <property type="component" value="Unassembled WGS sequence"/>
</dbReference>
<evidence type="ECO:0000256" key="1">
    <source>
        <dbReference type="SAM" id="SignalP"/>
    </source>
</evidence>
<comment type="caution">
    <text evidence="2">The sequence shown here is derived from an EMBL/GenBank/DDBJ whole genome shotgun (WGS) entry which is preliminary data.</text>
</comment>
<dbReference type="Gene3D" id="2.50.20.10">
    <property type="entry name" value="Lipoprotein localisation LolA/LolB/LppX"/>
    <property type="match status" value="1"/>
</dbReference>
<dbReference type="EMBL" id="JACHVC010000012">
    <property type="protein sequence ID" value="MBC2607375.1"/>
    <property type="molecule type" value="Genomic_DNA"/>
</dbReference>
<keyword evidence="3" id="KW-1185">Reference proteome</keyword>
<evidence type="ECO:0000313" key="3">
    <source>
        <dbReference type="Proteomes" id="UP000526501"/>
    </source>
</evidence>
<reference evidence="2 3" key="1">
    <citation type="submission" date="2020-07" db="EMBL/GenBank/DDBJ databases">
        <authorList>
            <person name="Feng X."/>
        </authorList>
    </citation>
    <scope>NUCLEOTIDE SEQUENCE [LARGE SCALE GENOMIC DNA]</scope>
    <source>
        <strain evidence="2 3">JCM23202</strain>
    </source>
</reference>
<protein>
    <recommendedName>
        <fullName evidence="4">Outer membrane lipoprotein-sorting protein</fullName>
    </recommendedName>
</protein>
<evidence type="ECO:0008006" key="4">
    <source>
        <dbReference type="Google" id="ProtNLM"/>
    </source>
</evidence>
<accession>A0A7X1B827</accession>
<sequence>MIASCLNRTFIYVLVALAPLAASARAALPDSVIEVLEANLEASGGREALEAIKSSRLKGTLAIEAMNMTGSSMVVQAYPDKIYSEQVLPGLGTMTQGYDGEIGWANDPMQGFRYLGEAEIAALKQNESFSDILDFESSFSSGELLPDEEVRGEPAAVLKLVSAATELPETRYYSKESWLLLRVDTIAVSPMGEIKAVMDFLEYGNQDGIVYPTRMELNNMGVIIVITFDSLELNPAIDESIFSAPQ</sequence>
<feature type="signal peptide" evidence="1">
    <location>
        <begin position="1"/>
        <end position="26"/>
    </location>
</feature>
<gene>
    <name evidence="2" type="ORF">H5P27_15085</name>
</gene>
<organism evidence="2 3">
    <name type="scientific">Pelagicoccus albus</name>
    <dbReference type="NCBI Taxonomy" id="415222"/>
    <lineage>
        <taxon>Bacteria</taxon>
        <taxon>Pseudomonadati</taxon>
        <taxon>Verrucomicrobiota</taxon>
        <taxon>Opitutia</taxon>
        <taxon>Puniceicoccales</taxon>
        <taxon>Pelagicoccaceae</taxon>
        <taxon>Pelagicoccus</taxon>
    </lineage>
</organism>
<dbReference type="RefSeq" id="WP_185661219.1">
    <property type="nucleotide sequence ID" value="NZ_CAWPOO010000012.1"/>
</dbReference>
<name>A0A7X1B827_9BACT</name>
<proteinExistence type="predicted"/>
<feature type="chain" id="PRO_5031121453" description="Outer membrane lipoprotein-sorting protein" evidence="1">
    <location>
        <begin position="27"/>
        <end position="246"/>
    </location>
</feature>